<feature type="signal peptide" evidence="1">
    <location>
        <begin position="1"/>
        <end position="19"/>
    </location>
</feature>
<evidence type="ECO:0000256" key="1">
    <source>
        <dbReference type="SAM" id="SignalP"/>
    </source>
</evidence>
<proteinExistence type="predicted"/>
<organism evidence="2 3">
    <name type="scientific">Cavenderia fasciculata</name>
    <name type="common">Slime mold</name>
    <name type="synonym">Dictyostelium fasciculatum</name>
    <dbReference type="NCBI Taxonomy" id="261658"/>
    <lineage>
        <taxon>Eukaryota</taxon>
        <taxon>Amoebozoa</taxon>
        <taxon>Evosea</taxon>
        <taxon>Eumycetozoa</taxon>
        <taxon>Dictyostelia</taxon>
        <taxon>Acytosteliales</taxon>
        <taxon>Cavenderiaceae</taxon>
        <taxon>Cavenderia</taxon>
    </lineage>
</organism>
<dbReference type="AlphaFoldDB" id="F4PV75"/>
<protein>
    <submittedName>
        <fullName evidence="2">Uncharacterized protein</fullName>
    </submittedName>
</protein>
<dbReference type="Proteomes" id="UP000007797">
    <property type="component" value="Unassembled WGS sequence"/>
</dbReference>
<accession>F4PV75</accession>
<gene>
    <name evidence="2" type="ORF">DFA_01869</name>
</gene>
<dbReference type="SUPFAM" id="SSF69322">
    <property type="entry name" value="Tricorn protease domain 2"/>
    <property type="match status" value="1"/>
</dbReference>
<dbReference type="EMBL" id="GL883010">
    <property type="protein sequence ID" value="EGG21983.1"/>
    <property type="molecule type" value="Genomic_DNA"/>
</dbReference>
<evidence type="ECO:0000313" key="3">
    <source>
        <dbReference type="Proteomes" id="UP000007797"/>
    </source>
</evidence>
<dbReference type="GeneID" id="14874198"/>
<sequence length="337" mass="36987">MKVFSIISALLMFATVAVSGYNGVLIVENGQRLNLTLFDVKTGAFDALLLLPSTGGAIQPLTYTNSIFTYISYPNQPSLVYLNTQSGTIVKSINLPVGYEYGTSTLSSDGTQFYVLLSGSINFYLYRFNLNDGSLDKSFEIKSPTFLSNIQGVQLYSIYDFNNNRAVVWFNAPGMNDDESKIVDDIDLSSFGLITCKISQGCNYLFTLDLEKQQVIGSTNVGSTFGYDQSFGFASLDGNIVSGVSAQSGYHPLSAIELDITSGTITYIQPDFGLNTYYSDLVTGFLPKDNLAFVLANNAWYTDEPSYFLVYDFANSNSVLSNTTYPSQTDTIIVFPF</sequence>
<name>F4PV75_CACFS</name>
<keyword evidence="3" id="KW-1185">Reference proteome</keyword>
<feature type="chain" id="PRO_5003320359" evidence="1">
    <location>
        <begin position="20"/>
        <end position="337"/>
    </location>
</feature>
<dbReference type="KEGG" id="dfa:DFA_01869"/>
<evidence type="ECO:0000313" key="2">
    <source>
        <dbReference type="EMBL" id="EGG21983.1"/>
    </source>
</evidence>
<keyword evidence="1" id="KW-0732">Signal</keyword>
<dbReference type="RefSeq" id="XP_004359834.1">
    <property type="nucleotide sequence ID" value="XM_004359777.1"/>
</dbReference>
<reference evidence="3" key="1">
    <citation type="journal article" date="2011" name="Genome Res.">
        <title>Phylogeny-wide analysis of social amoeba genomes highlights ancient origins for complex intercellular communication.</title>
        <authorList>
            <person name="Heidel A.J."/>
            <person name="Lawal H.M."/>
            <person name="Felder M."/>
            <person name="Schilde C."/>
            <person name="Helps N.R."/>
            <person name="Tunggal B."/>
            <person name="Rivero F."/>
            <person name="John U."/>
            <person name="Schleicher M."/>
            <person name="Eichinger L."/>
            <person name="Platzer M."/>
            <person name="Noegel A.A."/>
            <person name="Schaap P."/>
            <person name="Gloeckner G."/>
        </authorList>
    </citation>
    <scope>NUCLEOTIDE SEQUENCE [LARGE SCALE GENOMIC DNA]</scope>
    <source>
        <strain evidence="3">SH3</strain>
    </source>
</reference>